<evidence type="ECO:0000256" key="2">
    <source>
        <dbReference type="ARBA" id="ARBA00022598"/>
    </source>
</evidence>
<dbReference type="EMBL" id="CP046455">
    <property type="protein sequence ID" value="QGU06073.1"/>
    <property type="molecule type" value="Genomic_DNA"/>
</dbReference>
<dbReference type="PANTHER" id="PTHR42921:SF1">
    <property type="entry name" value="ACETOACETYL-COA SYNTHETASE"/>
    <property type="match status" value="1"/>
</dbReference>
<feature type="domain" description="Acetyl-coenzyme A synthetase N-terminal" evidence="7">
    <location>
        <begin position="50"/>
        <end position="106"/>
    </location>
</feature>
<comment type="similarity">
    <text evidence="1">Belongs to the ATP-dependent AMP-binding enzyme family.</text>
</comment>
<dbReference type="PROSITE" id="PS00455">
    <property type="entry name" value="AMP_BINDING"/>
    <property type="match status" value="1"/>
</dbReference>
<dbReference type="Pfam" id="PF16177">
    <property type="entry name" value="ACAS_N"/>
    <property type="match status" value="1"/>
</dbReference>
<dbReference type="GO" id="GO:0005524">
    <property type="term" value="F:ATP binding"/>
    <property type="evidence" value="ECO:0007669"/>
    <property type="project" value="UniProtKB-KW"/>
</dbReference>
<evidence type="ECO:0000313" key="8">
    <source>
        <dbReference type="EMBL" id="QGU06073.1"/>
    </source>
</evidence>
<proteinExistence type="inferred from homology"/>
<keyword evidence="4" id="KW-0067">ATP-binding</keyword>
<sequence length="680" mass="74517">MTTVINPAPTTDNSSLITWQPTEEQLRDCRMARFAQWSAQRHQRELKDFRSLLDWSVAQPEEFWGSIRQFFDVLGDGFDTAPVLGEATMPFATWFPGAKLNFAENVLRHASDPLLRHTPAIIRVEENGERSDLSWVELEARVASLAATFRELGVQRGDRIAAILPNVPEAVIGLLAAASLGALWTINSPDLSAEASVRRIRQLEPKILVACDGYEFADKIIDRREHTAEVEAALPSLEATVLVRLLEPHRKAGEMAGEGHTTGVRIAFDEAVSQPALISYERVDFMAPLWILFSSGTTGDPKGIVHGHGGMVLDSLKGIALHQDIGPGDIYYVAANTSWMVWNTLVQNLLAGAAIVTYAGSPKVTGKDHHFQIISDMGVTMFATGAAYLSMVEKAGLDPAAGRDFSALRAILSTGSPLPSSTWRWVHEKVKQDVHLGSDSGGTDICGGFLGSNPMEPVHLGYLQGPLLGVAVEAHGPDGRPLLDEVGEMAVTRPLPSMPLFLWGDTDGERYRSSYFTAEPGVWMHGDWITRTSTGEFMVHGRADATLNRQGVRIGASDIYGVLQDIEEIEDCMVLGVEQADGGYWMPLFITPAAGAVLDDALRDRIRDTLRSRASARHVPDEIIECPGIPVTRTMKRLEVPIKRMFSETAGGQRIARDSVLNPEVLDWFQKLADTRRQSA</sequence>
<reference evidence="8 9" key="1">
    <citation type="submission" date="2019-11" db="EMBL/GenBank/DDBJ databases">
        <title>Complete genome sequence of Corynebacterium kalinowskii 1959, a novel Corynebacterium species isolated from soil of a small paddock in Vilsendorf, Germany.</title>
        <authorList>
            <person name="Schaffert L."/>
            <person name="Ruwe M."/>
            <person name="Milse J."/>
            <person name="Hanuschka K."/>
            <person name="Ortseifen V."/>
            <person name="Droste J."/>
            <person name="Brandt D."/>
            <person name="Schlueter L."/>
            <person name="Kutter Y."/>
            <person name="Vinke S."/>
            <person name="Viehoefer P."/>
            <person name="Jacob L."/>
            <person name="Luebke N.-C."/>
            <person name="Schulte-Berndt E."/>
            <person name="Hain C."/>
            <person name="Linder M."/>
            <person name="Schmidt P."/>
            <person name="Wollenschlaeger L."/>
            <person name="Luttermann T."/>
            <person name="Thieme E."/>
            <person name="Hassa J."/>
            <person name="Haak M."/>
            <person name="Wittchen M."/>
            <person name="Mentz A."/>
            <person name="Persicke M."/>
            <person name="Busche T."/>
            <person name="Ruckert C."/>
        </authorList>
    </citation>
    <scope>NUCLEOTIDE SEQUENCE [LARGE SCALE GENOMIC DNA]</scope>
    <source>
        <strain evidence="8 9">2039</strain>
    </source>
</reference>
<dbReference type="SUPFAM" id="SSF56801">
    <property type="entry name" value="Acetyl-CoA synthetase-like"/>
    <property type="match status" value="1"/>
</dbReference>
<dbReference type="InterPro" id="IPR032387">
    <property type="entry name" value="ACAS_N"/>
</dbReference>
<keyword evidence="9" id="KW-1185">Reference proteome</keyword>
<keyword evidence="3" id="KW-0547">Nucleotide-binding</keyword>
<dbReference type="InterPro" id="IPR045851">
    <property type="entry name" value="AMP-bd_C_sf"/>
</dbReference>
<dbReference type="InterPro" id="IPR000873">
    <property type="entry name" value="AMP-dep_synth/lig_dom"/>
</dbReference>
<feature type="domain" description="AMP-binding enzyme C-terminal" evidence="6">
    <location>
        <begin position="563"/>
        <end position="636"/>
    </location>
</feature>
<dbReference type="Gene3D" id="3.40.50.12780">
    <property type="entry name" value="N-terminal domain of ligase-like"/>
    <property type="match status" value="1"/>
</dbReference>
<evidence type="ECO:0000259" key="7">
    <source>
        <dbReference type="Pfam" id="PF16177"/>
    </source>
</evidence>
<dbReference type="NCBIfam" id="TIGR01217">
    <property type="entry name" value="ac_ac_CoA_syn"/>
    <property type="match status" value="1"/>
</dbReference>
<evidence type="ECO:0000259" key="6">
    <source>
        <dbReference type="Pfam" id="PF13193"/>
    </source>
</evidence>
<organism evidence="8 9">
    <name type="scientific">Corynebacterium occultum</name>
    <dbReference type="NCBI Taxonomy" id="2675219"/>
    <lineage>
        <taxon>Bacteria</taxon>
        <taxon>Bacillati</taxon>
        <taxon>Actinomycetota</taxon>
        <taxon>Actinomycetes</taxon>
        <taxon>Mycobacteriales</taxon>
        <taxon>Corynebacteriaceae</taxon>
        <taxon>Corynebacterium</taxon>
    </lineage>
</organism>
<dbReference type="InterPro" id="IPR042099">
    <property type="entry name" value="ANL_N_sf"/>
</dbReference>
<evidence type="ECO:0000313" key="9">
    <source>
        <dbReference type="Proteomes" id="UP000424462"/>
    </source>
</evidence>
<dbReference type="Gene3D" id="3.30.300.30">
    <property type="match status" value="1"/>
</dbReference>
<name>A0A6B8VPR0_9CORY</name>
<dbReference type="InterPro" id="IPR005914">
    <property type="entry name" value="Acac_CoA_synth"/>
</dbReference>
<dbReference type="GO" id="GO:0006629">
    <property type="term" value="P:lipid metabolic process"/>
    <property type="evidence" value="ECO:0007669"/>
    <property type="project" value="InterPro"/>
</dbReference>
<dbReference type="Pfam" id="PF13193">
    <property type="entry name" value="AMP-binding_C"/>
    <property type="match status" value="1"/>
</dbReference>
<gene>
    <name evidence="8" type="primary">acsA1</name>
    <name evidence="8" type="ORF">COCCU_00525</name>
</gene>
<dbReference type="KEGG" id="cok:COCCU_00525"/>
<accession>A0A6B8VPR0</accession>
<dbReference type="EC" id="6.2.1.1" evidence="8"/>
<keyword evidence="2 8" id="KW-0436">Ligase</keyword>
<dbReference type="InterPro" id="IPR020845">
    <property type="entry name" value="AMP-binding_CS"/>
</dbReference>
<dbReference type="GO" id="GO:0003987">
    <property type="term" value="F:acetate-CoA ligase activity"/>
    <property type="evidence" value="ECO:0007669"/>
    <property type="project" value="UniProtKB-EC"/>
</dbReference>
<evidence type="ECO:0000256" key="3">
    <source>
        <dbReference type="ARBA" id="ARBA00022741"/>
    </source>
</evidence>
<dbReference type="InterPro" id="IPR025110">
    <property type="entry name" value="AMP-bd_C"/>
</dbReference>
<dbReference type="NCBIfam" id="NF002937">
    <property type="entry name" value="PRK03584.1"/>
    <property type="match status" value="1"/>
</dbReference>
<protein>
    <submittedName>
        <fullName evidence="8">Acetyl-coenzyme A synthetase</fullName>
        <ecNumber evidence="8">6.2.1.1</ecNumber>
    </submittedName>
</protein>
<dbReference type="PANTHER" id="PTHR42921">
    <property type="entry name" value="ACETOACETYL-COA SYNTHETASE"/>
    <property type="match status" value="1"/>
</dbReference>
<evidence type="ECO:0000259" key="5">
    <source>
        <dbReference type="Pfam" id="PF00501"/>
    </source>
</evidence>
<dbReference type="Proteomes" id="UP000424462">
    <property type="component" value="Chromosome"/>
</dbReference>
<dbReference type="Pfam" id="PF00501">
    <property type="entry name" value="AMP-binding"/>
    <property type="match status" value="1"/>
</dbReference>
<feature type="domain" description="AMP-dependent synthetase/ligase" evidence="5">
    <location>
        <begin position="119"/>
        <end position="494"/>
    </location>
</feature>
<evidence type="ECO:0000256" key="1">
    <source>
        <dbReference type="ARBA" id="ARBA00006432"/>
    </source>
</evidence>
<dbReference type="RefSeq" id="WP_156229683.1">
    <property type="nucleotide sequence ID" value="NZ_CP046455.1"/>
</dbReference>
<dbReference type="AlphaFoldDB" id="A0A6B8VPR0"/>
<evidence type="ECO:0000256" key="4">
    <source>
        <dbReference type="ARBA" id="ARBA00022840"/>
    </source>
</evidence>
<dbReference type="GO" id="GO:0030729">
    <property type="term" value="F:acetoacetate-CoA ligase activity"/>
    <property type="evidence" value="ECO:0007669"/>
    <property type="project" value="InterPro"/>
</dbReference>